<evidence type="ECO:0000313" key="1">
    <source>
        <dbReference type="EMBL" id="KAJ8019663.1"/>
    </source>
</evidence>
<dbReference type="AlphaFoldDB" id="A0A9Q0YBQ0"/>
<evidence type="ECO:0000313" key="2">
    <source>
        <dbReference type="Proteomes" id="UP001152320"/>
    </source>
</evidence>
<name>A0A9Q0YBQ0_HOLLE</name>
<protein>
    <submittedName>
        <fullName evidence="1">Uncharacterized protein</fullName>
    </submittedName>
</protein>
<sequence length="50" mass="5917">MRNLRNGETLKRCILRKVKDIRKIPTEFQGILIYHGAGMEFQHELGETFK</sequence>
<reference evidence="1" key="1">
    <citation type="submission" date="2021-10" db="EMBL/GenBank/DDBJ databases">
        <title>Tropical sea cucumber genome reveals ecological adaptation and Cuvierian tubules defense mechanism.</title>
        <authorList>
            <person name="Chen T."/>
        </authorList>
    </citation>
    <scope>NUCLEOTIDE SEQUENCE</scope>
    <source>
        <strain evidence="1">Nanhai2018</strain>
        <tissue evidence="1">Muscle</tissue>
    </source>
</reference>
<proteinExistence type="predicted"/>
<keyword evidence="2" id="KW-1185">Reference proteome</keyword>
<dbReference type="EMBL" id="JAIZAY010000023">
    <property type="protein sequence ID" value="KAJ8019663.1"/>
    <property type="molecule type" value="Genomic_DNA"/>
</dbReference>
<gene>
    <name evidence="1" type="ORF">HOLleu_41335</name>
</gene>
<dbReference type="Proteomes" id="UP001152320">
    <property type="component" value="Chromosome 23"/>
</dbReference>
<accession>A0A9Q0YBQ0</accession>
<organism evidence="1 2">
    <name type="scientific">Holothuria leucospilota</name>
    <name type="common">Black long sea cucumber</name>
    <name type="synonym">Mertensiothuria leucospilota</name>
    <dbReference type="NCBI Taxonomy" id="206669"/>
    <lineage>
        <taxon>Eukaryota</taxon>
        <taxon>Metazoa</taxon>
        <taxon>Echinodermata</taxon>
        <taxon>Eleutherozoa</taxon>
        <taxon>Echinozoa</taxon>
        <taxon>Holothuroidea</taxon>
        <taxon>Aspidochirotacea</taxon>
        <taxon>Aspidochirotida</taxon>
        <taxon>Holothuriidae</taxon>
        <taxon>Holothuria</taxon>
    </lineage>
</organism>
<comment type="caution">
    <text evidence="1">The sequence shown here is derived from an EMBL/GenBank/DDBJ whole genome shotgun (WGS) entry which is preliminary data.</text>
</comment>